<reference evidence="1 2" key="1">
    <citation type="journal article" date="2022" name="Hortic Res">
        <title>A haplotype resolved chromosomal level avocado genome allows analysis of novel avocado genes.</title>
        <authorList>
            <person name="Nath O."/>
            <person name="Fletcher S.J."/>
            <person name="Hayward A."/>
            <person name="Shaw L.M."/>
            <person name="Masouleh A.K."/>
            <person name="Furtado A."/>
            <person name="Henry R.J."/>
            <person name="Mitter N."/>
        </authorList>
    </citation>
    <scope>NUCLEOTIDE SEQUENCE [LARGE SCALE GENOMIC DNA]</scope>
    <source>
        <strain evidence="2">cv. Hass</strain>
    </source>
</reference>
<evidence type="ECO:0000313" key="2">
    <source>
        <dbReference type="Proteomes" id="UP001234297"/>
    </source>
</evidence>
<sequence length="438" mass="46577">MDSCNSASTQSSSGGEEEFDPRAESISLYNSSNQISTNSILNPRPSSSNHLHPHQHPPLFDSLSNFLHPSPPPPSNTNSFLNLDMAWTRGLPSQPNCTDFGGLIGPSSTAPPISSLQGPNPTNPYMGSSFSMPLPSSRHENGGRPPPPSAISDHPNPTRSSKKRSRASRRAPTTVLTTDTSNFRAMVQEFTGIPAPPFSATSFARARLDLFGTASALRSSLANSLPPPYLLRPFVHKVPLSSSSSSSIFEAVCSSTAGNSISTSAKATCNNTTSASAGNYQLPSDLSLPKQLQQQNLLSTQNPMYSFQSLLQSSPKYPSAQGPSGCTDSQLKMGMLDGFSINHGLVNTHQGSGTLANLIGSDGVSSRSDDHQSWGDGSNGGDQSHLRPFDWNCSNSQRVSTCKMNYTASSSDFHVEKGSENVNSRGEGMVESWICSSD</sequence>
<protein>
    <submittedName>
        <fullName evidence="1">Uncharacterized protein</fullName>
    </submittedName>
</protein>
<dbReference type="Proteomes" id="UP001234297">
    <property type="component" value="Chromosome 1"/>
</dbReference>
<organism evidence="1 2">
    <name type="scientific">Persea americana</name>
    <name type="common">Avocado</name>
    <dbReference type="NCBI Taxonomy" id="3435"/>
    <lineage>
        <taxon>Eukaryota</taxon>
        <taxon>Viridiplantae</taxon>
        <taxon>Streptophyta</taxon>
        <taxon>Embryophyta</taxon>
        <taxon>Tracheophyta</taxon>
        <taxon>Spermatophyta</taxon>
        <taxon>Magnoliopsida</taxon>
        <taxon>Magnoliidae</taxon>
        <taxon>Laurales</taxon>
        <taxon>Lauraceae</taxon>
        <taxon>Persea</taxon>
    </lineage>
</organism>
<keyword evidence="2" id="KW-1185">Reference proteome</keyword>
<dbReference type="EMBL" id="CM056809">
    <property type="protein sequence ID" value="KAJ8647134.1"/>
    <property type="molecule type" value="Genomic_DNA"/>
</dbReference>
<gene>
    <name evidence="1" type="ORF">MRB53_000157</name>
</gene>
<comment type="caution">
    <text evidence="1">The sequence shown here is derived from an EMBL/GenBank/DDBJ whole genome shotgun (WGS) entry which is preliminary data.</text>
</comment>
<accession>A0ACC2MNA7</accession>
<proteinExistence type="predicted"/>
<evidence type="ECO:0000313" key="1">
    <source>
        <dbReference type="EMBL" id="KAJ8647134.1"/>
    </source>
</evidence>
<name>A0ACC2MNA7_PERAE</name>